<proteinExistence type="predicted"/>
<feature type="compositionally biased region" description="Basic and acidic residues" evidence="1">
    <location>
        <begin position="242"/>
        <end position="255"/>
    </location>
</feature>
<dbReference type="EMBL" id="MU001496">
    <property type="protein sequence ID" value="KAF2447523.1"/>
    <property type="molecule type" value="Genomic_DNA"/>
</dbReference>
<accession>A0A9P4PQH8</accession>
<keyword evidence="3" id="KW-1185">Reference proteome</keyword>
<comment type="caution">
    <text evidence="2">The sequence shown here is derived from an EMBL/GenBank/DDBJ whole genome shotgun (WGS) entry which is preliminary data.</text>
</comment>
<sequence length="261" mass="28855">MPCHAAFAGSPGRPSACMQRPSPPGLLTSRPMCLDALQLLCPRGSRAAHASLQLPVPRRWAGSGHTALRFGGLATQTRLSKPPGAHIHLFRRACICSQPRAHTNIEWLGPESQSLHVGPPIPLGGTWEVPTRCWDALTRRVNFRLHMPFTRRCLLCIPPPSTSRPRIAQPAHERTSCCILGCTHQAEYSERQPVLHGERSVPSPHPLPDGHVRHTRCSRELPASCSAGGTREKPPECMHGWESGHRSRPAHEKAPNRYMQY</sequence>
<feature type="region of interest" description="Disordered" evidence="1">
    <location>
        <begin position="1"/>
        <end position="22"/>
    </location>
</feature>
<protein>
    <submittedName>
        <fullName evidence="2">Uncharacterized protein</fullName>
    </submittedName>
</protein>
<evidence type="ECO:0000313" key="2">
    <source>
        <dbReference type="EMBL" id="KAF2447523.1"/>
    </source>
</evidence>
<gene>
    <name evidence="2" type="ORF">P171DRAFT_226535</name>
</gene>
<evidence type="ECO:0000313" key="3">
    <source>
        <dbReference type="Proteomes" id="UP000799764"/>
    </source>
</evidence>
<name>A0A9P4PQH8_9PLEO</name>
<dbReference type="Proteomes" id="UP000799764">
    <property type="component" value="Unassembled WGS sequence"/>
</dbReference>
<evidence type="ECO:0000256" key="1">
    <source>
        <dbReference type="SAM" id="MobiDB-lite"/>
    </source>
</evidence>
<organism evidence="2 3">
    <name type="scientific">Karstenula rhodostoma CBS 690.94</name>
    <dbReference type="NCBI Taxonomy" id="1392251"/>
    <lineage>
        <taxon>Eukaryota</taxon>
        <taxon>Fungi</taxon>
        <taxon>Dikarya</taxon>
        <taxon>Ascomycota</taxon>
        <taxon>Pezizomycotina</taxon>
        <taxon>Dothideomycetes</taxon>
        <taxon>Pleosporomycetidae</taxon>
        <taxon>Pleosporales</taxon>
        <taxon>Massarineae</taxon>
        <taxon>Didymosphaeriaceae</taxon>
        <taxon>Karstenula</taxon>
    </lineage>
</organism>
<feature type="region of interest" description="Disordered" evidence="1">
    <location>
        <begin position="223"/>
        <end position="261"/>
    </location>
</feature>
<dbReference type="AlphaFoldDB" id="A0A9P4PQH8"/>
<reference evidence="2" key="1">
    <citation type="journal article" date="2020" name="Stud. Mycol.">
        <title>101 Dothideomycetes genomes: a test case for predicting lifestyles and emergence of pathogens.</title>
        <authorList>
            <person name="Haridas S."/>
            <person name="Albert R."/>
            <person name="Binder M."/>
            <person name="Bloem J."/>
            <person name="Labutti K."/>
            <person name="Salamov A."/>
            <person name="Andreopoulos B."/>
            <person name="Baker S."/>
            <person name="Barry K."/>
            <person name="Bills G."/>
            <person name="Bluhm B."/>
            <person name="Cannon C."/>
            <person name="Castanera R."/>
            <person name="Culley D."/>
            <person name="Daum C."/>
            <person name="Ezra D."/>
            <person name="Gonzalez J."/>
            <person name="Henrissat B."/>
            <person name="Kuo A."/>
            <person name="Liang C."/>
            <person name="Lipzen A."/>
            <person name="Lutzoni F."/>
            <person name="Magnuson J."/>
            <person name="Mondo S."/>
            <person name="Nolan M."/>
            <person name="Ohm R."/>
            <person name="Pangilinan J."/>
            <person name="Park H.-J."/>
            <person name="Ramirez L."/>
            <person name="Alfaro M."/>
            <person name="Sun H."/>
            <person name="Tritt A."/>
            <person name="Yoshinaga Y."/>
            <person name="Zwiers L.-H."/>
            <person name="Turgeon B."/>
            <person name="Goodwin S."/>
            <person name="Spatafora J."/>
            <person name="Crous P."/>
            <person name="Grigoriev I."/>
        </authorList>
    </citation>
    <scope>NUCLEOTIDE SEQUENCE</scope>
    <source>
        <strain evidence="2">CBS 690.94</strain>
    </source>
</reference>